<name>A0ABD2N229_9CUCU</name>
<dbReference type="GO" id="GO:0003796">
    <property type="term" value="F:lysozyme activity"/>
    <property type="evidence" value="ECO:0007669"/>
    <property type="project" value="UniProtKB-EC"/>
</dbReference>
<evidence type="ECO:0000256" key="7">
    <source>
        <dbReference type="SAM" id="SignalP"/>
    </source>
</evidence>
<dbReference type="AlphaFoldDB" id="A0ABD2N229"/>
<evidence type="ECO:0000256" key="4">
    <source>
        <dbReference type="ARBA" id="ARBA00022638"/>
    </source>
</evidence>
<keyword evidence="3" id="KW-0929">Antimicrobial</keyword>
<keyword evidence="7" id="KW-0732">Signal</keyword>
<dbReference type="EMBL" id="JABFTP020000062">
    <property type="protein sequence ID" value="KAL3272710.1"/>
    <property type="molecule type" value="Genomic_DNA"/>
</dbReference>
<dbReference type="InterPro" id="IPR008597">
    <property type="entry name" value="Invert_lysozyme"/>
</dbReference>
<evidence type="ECO:0000256" key="5">
    <source>
        <dbReference type="ARBA" id="ARBA00022801"/>
    </source>
</evidence>
<dbReference type="GO" id="GO:0031640">
    <property type="term" value="P:killing of cells of another organism"/>
    <property type="evidence" value="ECO:0007669"/>
    <property type="project" value="UniProtKB-KW"/>
</dbReference>
<dbReference type="EC" id="3.2.1.17" evidence="2"/>
<dbReference type="PROSITE" id="PS51909">
    <property type="entry name" value="LYSOZYME_I"/>
    <property type="match status" value="1"/>
</dbReference>
<accession>A0ABD2N229</accession>
<evidence type="ECO:0000256" key="1">
    <source>
        <dbReference type="ARBA" id="ARBA00000632"/>
    </source>
</evidence>
<keyword evidence="4" id="KW-0081">Bacteriolytic enzyme</keyword>
<feature type="signal peptide" evidence="7">
    <location>
        <begin position="1"/>
        <end position="19"/>
    </location>
</feature>
<dbReference type="Gene3D" id="1.10.530.10">
    <property type="match status" value="1"/>
</dbReference>
<dbReference type="Pfam" id="PF05497">
    <property type="entry name" value="Destabilase"/>
    <property type="match status" value="1"/>
</dbReference>
<dbReference type="Proteomes" id="UP001516400">
    <property type="component" value="Unassembled WGS sequence"/>
</dbReference>
<keyword evidence="9" id="KW-1185">Reference proteome</keyword>
<keyword evidence="5" id="KW-0378">Hydrolase</keyword>
<keyword evidence="6" id="KW-0326">Glycosidase</keyword>
<organism evidence="8 9">
    <name type="scientific">Cryptolaemus montrouzieri</name>
    <dbReference type="NCBI Taxonomy" id="559131"/>
    <lineage>
        <taxon>Eukaryota</taxon>
        <taxon>Metazoa</taxon>
        <taxon>Ecdysozoa</taxon>
        <taxon>Arthropoda</taxon>
        <taxon>Hexapoda</taxon>
        <taxon>Insecta</taxon>
        <taxon>Pterygota</taxon>
        <taxon>Neoptera</taxon>
        <taxon>Endopterygota</taxon>
        <taxon>Coleoptera</taxon>
        <taxon>Polyphaga</taxon>
        <taxon>Cucujiformia</taxon>
        <taxon>Coccinelloidea</taxon>
        <taxon>Coccinellidae</taxon>
        <taxon>Scymninae</taxon>
        <taxon>Scymnini</taxon>
        <taxon>Cryptolaemus</taxon>
    </lineage>
</organism>
<dbReference type="GO" id="GO:0042742">
    <property type="term" value="P:defense response to bacterium"/>
    <property type="evidence" value="ECO:0007669"/>
    <property type="project" value="UniProtKB-KW"/>
</dbReference>
<reference evidence="8 9" key="1">
    <citation type="journal article" date="2021" name="BMC Biol.">
        <title>Horizontally acquired antibacterial genes associated with adaptive radiation of ladybird beetles.</title>
        <authorList>
            <person name="Li H.S."/>
            <person name="Tang X.F."/>
            <person name="Huang Y.H."/>
            <person name="Xu Z.Y."/>
            <person name="Chen M.L."/>
            <person name="Du X.Y."/>
            <person name="Qiu B.Y."/>
            <person name="Chen P.T."/>
            <person name="Zhang W."/>
            <person name="Slipinski A."/>
            <person name="Escalona H.E."/>
            <person name="Waterhouse R.M."/>
            <person name="Zwick A."/>
            <person name="Pang H."/>
        </authorList>
    </citation>
    <scope>NUCLEOTIDE SEQUENCE [LARGE SCALE GENOMIC DNA]</scope>
    <source>
        <strain evidence="8">SYSU2018</strain>
    </source>
</reference>
<feature type="chain" id="PRO_5044782522" description="lysozyme" evidence="7">
    <location>
        <begin position="20"/>
        <end position="175"/>
    </location>
</feature>
<comment type="caution">
    <text evidence="8">The sequence shown here is derived from an EMBL/GenBank/DDBJ whole genome shotgun (WGS) entry which is preliminary data.</text>
</comment>
<evidence type="ECO:0000256" key="6">
    <source>
        <dbReference type="ARBA" id="ARBA00023295"/>
    </source>
</evidence>
<evidence type="ECO:0000256" key="3">
    <source>
        <dbReference type="ARBA" id="ARBA00022529"/>
    </source>
</evidence>
<gene>
    <name evidence="8" type="ORF">HHI36_014172</name>
</gene>
<protein>
    <recommendedName>
        <fullName evidence="2">lysozyme</fullName>
        <ecNumber evidence="2">3.2.1.17</ecNumber>
    </recommendedName>
</protein>
<evidence type="ECO:0000313" key="8">
    <source>
        <dbReference type="EMBL" id="KAL3272710.1"/>
    </source>
</evidence>
<evidence type="ECO:0000313" key="9">
    <source>
        <dbReference type="Proteomes" id="UP001516400"/>
    </source>
</evidence>
<sequence>MLNVIVFFVFIIATNEGHSKLLISESEEKCLKCICEASSACTDLLQCAEKTIDEEYWKTAGELIAGGENNRSENTTENYNNCKKDRTCILTTMHFYISFTLRKLNNDIDCNGFTTCADQFAVHNFGMRANQRTSVFSLGLSKRFDRCMNHGIFNVTNKWSPNDCSTIASTTSTVL</sequence>
<evidence type="ECO:0000256" key="2">
    <source>
        <dbReference type="ARBA" id="ARBA00012732"/>
    </source>
</evidence>
<proteinExistence type="predicted"/>
<comment type="catalytic activity">
    <reaction evidence="1">
        <text>Hydrolysis of (1-&gt;4)-beta-linkages between N-acetylmuramic acid and N-acetyl-D-glucosamine residues in a peptidoglycan and between N-acetyl-D-glucosamine residues in chitodextrins.</text>
        <dbReference type="EC" id="3.2.1.17"/>
    </reaction>
</comment>